<dbReference type="Proteomes" id="UP000596742">
    <property type="component" value="Unassembled WGS sequence"/>
</dbReference>
<dbReference type="GO" id="GO:0061630">
    <property type="term" value="F:ubiquitin protein ligase activity"/>
    <property type="evidence" value="ECO:0007669"/>
    <property type="project" value="TreeGrafter"/>
</dbReference>
<dbReference type="GO" id="GO:0008270">
    <property type="term" value="F:zinc ion binding"/>
    <property type="evidence" value="ECO:0007669"/>
    <property type="project" value="UniProtKB-KW"/>
</dbReference>
<keyword evidence="1" id="KW-0863">Zinc-finger</keyword>
<dbReference type="OrthoDB" id="654191at2759"/>
<sequence length="567" mass="64578">MSSTIFCGICHYADTIKDARQWCTNCEEGLCEDCEKIHRSTKNTRTHKIISIDDYQEIKDVLVSQVCEQHGKSYDLYCPTHDNAICIVCIDQHKSCSQVIPLTEAVVNIKESSALTDLEDTINGALHNSKQNIKGIKAFAEAFDKQEENIKKCIKEVREKLNKRLDDIEQKLTKDFSTKSECCKTAYEETIKQLILADDKLEKLKKEVENLKKIASDEQIFLGTRDIGNVVEKEIKTIKTICDVGKSYEIDLALDDKISSFLNNVRQLGSISIQEDSANLQYEEPKLNQAQTQISLPLVNVVQEFQLKHKFRLEKANFKMTVTGCIMLQNGNMLIADHWDKNIVLIPYECGKNYKYIQVRGYPYDLTMIDPDHIAITYGGSGTYTLDIIKLSTGVVEKEIPTKQFAKLFFVTLRCFGISYWDYKLYVMVERVGIVVLDTSGLALKTLPIDTENGRKLVVFKDRIYYTNRKKNIIHCLDLAGQEMWVYQDKSIVEPCGLAVASNLDVFVSCSKSSNVILITCDGNDSTVLFRKGDNLVKPKAIHFNRERRELLICNESNQHAAVYKVI</sequence>
<evidence type="ECO:0000256" key="2">
    <source>
        <dbReference type="SAM" id="Coils"/>
    </source>
</evidence>
<dbReference type="InterPro" id="IPR011042">
    <property type="entry name" value="6-blade_b-propeller_TolB-like"/>
</dbReference>
<dbReference type="Gene3D" id="2.120.10.30">
    <property type="entry name" value="TolB, C-terminal domain"/>
    <property type="match status" value="1"/>
</dbReference>
<dbReference type="PROSITE" id="PS50119">
    <property type="entry name" value="ZF_BBOX"/>
    <property type="match status" value="1"/>
</dbReference>
<dbReference type="PANTHER" id="PTHR25462">
    <property type="entry name" value="BONUS, ISOFORM C-RELATED"/>
    <property type="match status" value="1"/>
</dbReference>
<comment type="caution">
    <text evidence="4">The sequence shown here is derived from an EMBL/GenBank/DDBJ whole genome shotgun (WGS) entry which is preliminary data.</text>
</comment>
<dbReference type="AlphaFoldDB" id="A0A8B6H485"/>
<dbReference type="SUPFAM" id="SSF57845">
    <property type="entry name" value="B-box zinc-binding domain"/>
    <property type="match status" value="1"/>
</dbReference>
<organism evidence="4 5">
    <name type="scientific">Mytilus galloprovincialis</name>
    <name type="common">Mediterranean mussel</name>
    <dbReference type="NCBI Taxonomy" id="29158"/>
    <lineage>
        <taxon>Eukaryota</taxon>
        <taxon>Metazoa</taxon>
        <taxon>Spiralia</taxon>
        <taxon>Lophotrochozoa</taxon>
        <taxon>Mollusca</taxon>
        <taxon>Bivalvia</taxon>
        <taxon>Autobranchia</taxon>
        <taxon>Pteriomorphia</taxon>
        <taxon>Mytilida</taxon>
        <taxon>Mytiloidea</taxon>
        <taxon>Mytilidae</taxon>
        <taxon>Mytilinae</taxon>
        <taxon>Mytilus</taxon>
    </lineage>
</organism>
<evidence type="ECO:0000259" key="3">
    <source>
        <dbReference type="PROSITE" id="PS50119"/>
    </source>
</evidence>
<keyword evidence="5" id="KW-1185">Reference proteome</keyword>
<dbReference type="SUPFAM" id="SSF101898">
    <property type="entry name" value="NHL repeat"/>
    <property type="match status" value="1"/>
</dbReference>
<evidence type="ECO:0000313" key="5">
    <source>
        <dbReference type="Proteomes" id="UP000596742"/>
    </source>
</evidence>
<dbReference type="CDD" id="cd19757">
    <property type="entry name" value="Bbox1"/>
    <property type="match status" value="1"/>
</dbReference>
<protein>
    <recommendedName>
        <fullName evidence="3">B box-type domain-containing protein</fullName>
    </recommendedName>
</protein>
<dbReference type="InterPro" id="IPR000315">
    <property type="entry name" value="Znf_B-box"/>
</dbReference>
<feature type="domain" description="B box-type" evidence="3">
    <location>
        <begin position="2"/>
        <end position="52"/>
    </location>
</feature>
<reference evidence="4" key="1">
    <citation type="submission" date="2018-11" db="EMBL/GenBank/DDBJ databases">
        <authorList>
            <person name="Alioto T."/>
            <person name="Alioto T."/>
        </authorList>
    </citation>
    <scope>NUCLEOTIDE SEQUENCE</scope>
</reference>
<evidence type="ECO:0000256" key="1">
    <source>
        <dbReference type="PROSITE-ProRule" id="PRU00024"/>
    </source>
</evidence>
<name>A0A8B6H485_MYTGA</name>
<keyword evidence="1" id="KW-0862">Zinc</keyword>
<dbReference type="GO" id="GO:0005654">
    <property type="term" value="C:nucleoplasm"/>
    <property type="evidence" value="ECO:0007669"/>
    <property type="project" value="TreeGrafter"/>
</dbReference>
<keyword evidence="2" id="KW-0175">Coiled coil</keyword>
<dbReference type="EMBL" id="UYJE01009443">
    <property type="protein sequence ID" value="VDI73574.1"/>
    <property type="molecule type" value="Genomic_DNA"/>
</dbReference>
<feature type="coiled-coil region" evidence="2">
    <location>
        <begin position="143"/>
        <end position="214"/>
    </location>
</feature>
<proteinExistence type="predicted"/>
<gene>
    <name evidence="4" type="ORF">MGAL_10B018687</name>
</gene>
<keyword evidence="1" id="KW-0479">Metal-binding</keyword>
<dbReference type="Gene3D" id="3.30.160.60">
    <property type="entry name" value="Classic Zinc Finger"/>
    <property type="match status" value="1"/>
</dbReference>
<dbReference type="InterPro" id="IPR047153">
    <property type="entry name" value="TRIM45/56/19-like"/>
</dbReference>
<dbReference type="PANTHER" id="PTHR25462:SF305">
    <property type="entry name" value="RING-TYPE DOMAIN-CONTAINING PROTEIN"/>
    <property type="match status" value="1"/>
</dbReference>
<accession>A0A8B6H485</accession>
<evidence type="ECO:0000313" key="4">
    <source>
        <dbReference type="EMBL" id="VDI73574.1"/>
    </source>
</evidence>